<reference evidence="1 2" key="1">
    <citation type="journal article" date="2012" name="BMC Genomics">
        <title>Sequencing the genome of Marssonina brunnea reveals fungus-poplar co-evolution.</title>
        <authorList>
            <person name="Zhu S."/>
            <person name="Cao Y.-Z."/>
            <person name="Jiang C."/>
            <person name="Tan B.-Y."/>
            <person name="Wang Z."/>
            <person name="Feng S."/>
            <person name="Zhang L."/>
            <person name="Su X.-H."/>
            <person name="Brejova B."/>
            <person name="Vinar T."/>
            <person name="Xu M."/>
            <person name="Wang M.-X."/>
            <person name="Zhang S.-G."/>
            <person name="Huang M.-R."/>
            <person name="Wu R."/>
            <person name="Zhou Y."/>
        </authorList>
    </citation>
    <scope>NUCLEOTIDE SEQUENCE [LARGE SCALE GENOMIC DNA]</scope>
    <source>
        <strain evidence="1 2">MB_m1</strain>
    </source>
</reference>
<dbReference type="KEGG" id="mbe:MBM_08325"/>
<organism evidence="1 2">
    <name type="scientific">Marssonina brunnea f. sp. multigermtubi (strain MB_m1)</name>
    <name type="common">Marssonina leaf spot fungus</name>
    <dbReference type="NCBI Taxonomy" id="1072389"/>
    <lineage>
        <taxon>Eukaryota</taxon>
        <taxon>Fungi</taxon>
        <taxon>Dikarya</taxon>
        <taxon>Ascomycota</taxon>
        <taxon>Pezizomycotina</taxon>
        <taxon>Leotiomycetes</taxon>
        <taxon>Helotiales</taxon>
        <taxon>Drepanopezizaceae</taxon>
        <taxon>Drepanopeziza</taxon>
    </lineage>
</organism>
<dbReference type="EMBL" id="JH921449">
    <property type="protein sequence ID" value="EKD13607.1"/>
    <property type="molecule type" value="Genomic_DNA"/>
</dbReference>
<protein>
    <submittedName>
        <fullName evidence="1">Uncharacterized protein</fullName>
    </submittedName>
</protein>
<dbReference type="Proteomes" id="UP000006753">
    <property type="component" value="Unassembled WGS sequence"/>
</dbReference>
<dbReference type="HOGENOM" id="CLU_2015767_0_0_1"/>
<sequence length="123" mass="13230">MGRVGRARSVHVDLVGEDCRAEQDKESVRGRGKSFQEVPGAIPELVHLSPYSPATVLARWVSHGDLIHTLEGVKAEADFGAVGSLHDIPDNNQVGAQVAQHQVSYAKRTLWAAMRSATNTSSS</sequence>
<name>K1WMQ6_MARBU</name>
<evidence type="ECO:0000313" key="1">
    <source>
        <dbReference type="EMBL" id="EKD13607.1"/>
    </source>
</evidence>
<keyword evidence="2" id="KW-1185">Reference proteome</keyword>
<evidence type="ECO:0000313" key="2">
    <source>
        <dbReference type="Proteomes" id="UP000006753"/>
    </source>
</evidence>
<dbReference type="InParanoid" id="K1WMQ6"/>
<accession>K1WMQ6</accession>
<gene>
    <name evidence="1" type="ORF">MBM_08325</name>
</gene>
<dbReference type="AlphaFoldDB" id="K1WMQ6"/>
<proteinExistence type="predicted"/>